<name>A0A6A5SHG3_9PLEO</name>
<proteinExistence type="predicted"/>
<evidence type="ECO:0000313" key="2">
    <source>
        <dbReference type="Proteomes" id="UP000800038"/>
    </source>
</evidence>
<dbReference type="AlphaFoldDB" id="A0A6A5SHG3"/>
<evidence type="ECO:0000313" key="1">
    <source>
        <dbReference type="EMBL" id="KAF1939533.1"/>
    </source>
</evidence>
<gene>
    <name evidence="1" type="ORF">EJ02DRAFT_254710</name>
</gene>
<keyword evidence="2" id="KW-1185">Reference proteome</keyword>
<sequence length="119" mass="13181">MQKVWDLKSKFNGLTISASSVPSTSTLSSTSVPKECRHHGREHIAPKYPIGKPTRRLLPDEPQISLPTVKLVTQHSNSFNSERATGMNKLQQLQFVQQMKGCIVGMLLIVLSEGGHEVM</sequence>
<dbReference type="Proteomes" id="UP000800038">
    <property type="component" value="Unassembled WGS sequence"/>
</dbReference>
<dbReference type="OrthoDB" id="3799925at2759"/>
<reference evidence="1" key="1">
    <citation type="journal article" date="2020" name="Stud. Mycol.">
        <title>101 Dothideomycetes genomes: a test case for predicting lifestyles and emergence of pathogens.</title>
        <authorList>
            <person name="Haridas S."/>
            <person name="Albert R."/>
            <person name="Binder M."/>
            <person name="Bloem J."/>
            <person name="Labutti K."/>
            <person name="Salamov A."/>
            <person name="Andreopoulos B."/>
            <person name="Baker S."/>
            <person name="Barry K."/>
            <person name="Bills G."/>
            <person name="Bluhm B."/>
            <person name="Cannon C."/>
            <person name="Castanera R."/>
            <person name="Culley D."/>
            <person name="Daum C."/>
            <person name="Ezra D."/>
            <person name="Gonzalez J."/>
            <person name="Henrissat B."/>
            <person name="Kuo A."/>
            <person name="Liang C."/>
            <person name="Lipzen A."/>
            <person name="Lutzoni F."/>
            <person name="Magnuson J."/>
            <person name="Mondo S."/>
            <person name="Nolan M."/>
            <person name="Ohm R."/>
            <person name="Pangilinan J."/>
            <person name="Park H.-J."/>
            <person name="Ramirez L."/>
            <person name="Alfaro M."/>
            <person name="Sun H."/>
            <person name="Tritt A."/>
            <person name="Yoshinaga Y."/>
            <person name="Zwiers L.-H."/>
            <person name="Turgeon B."/>
            <person name="Goodwin S."/>
            <person name="Spatafora J."/>
            <person name="Crous P."/>
            <person name="Grigoriev I."/>
        </authorList>
    </citation>
    <scope>NUCLEOTIDE SEQUENCE</scope>
    <source>
        <strain evidence="1">CBS 161.51</strain>
    </source>
</reference>
<dbReference type="EMBL" id="ML976079">
    <property type="protein sequence ID" value="KAF1939533.1"/>
    <property type="molecule type" value="Genomic_DNA"/>
</dbReference>
<organism evidence="1 2">
    <name type="scientific">Clathrospora elynae</name>
    <dbReference type="NCBI Taxonomy" id="706981"/>
    <lineage>
        <taxon>Eukaryota</taxon>
        <taxon>Fungi</taxon>
        <taxon>Dikarya</taxon>
        <taxon>Ascomycota</taxon>
        <taxon>Pezizomycotina</taxon>
        <taxon>Dothideomycetes</taxon>
        <taxon>Pleosporomycetidae</taxon>
        <taxon>Pleosporales</taxon>
        <taxon>Diademaceae</taxon>
        <taxon>Clathrospora</taxon>
    </lineage>
</organism>
<accession>A0A6A5SHG3</accession>
<protein>
    <submittedName>
        <fullName evidence="1">Uncharacterized protein</fullName>
    </submittedName>
</protein>